<comment type="caution">
    <text evidence="1">The sequence shown here is derived from an EMBL/GenBank/DDBJ whole genome shotgun (WGS) entry which is preliminary data.</text>
</comment>
<dbReference type="EMBL" id="JANHOG010001927">
    <property type="protein sequence ID" value="KAJ3529710.1"/>
    <property type="molecule type" value="Genomic_DNA"/>
</dbReference>
<gene>
    <name evidence="1" type="ORF">NM688_g7817</name>
</gene>
<keyword evidence="2" id="KW-1185">Reference proteome</keyword>
<name>A0ACC1S0U0_9APHY</name>
<sequence length="321" mass="36598">MLSDLFDTSRYRGSPTMNWTKRSQSIDAAASVERFPSLGLSTCIIPMLQLRIDMDECDPGSAHLAVYYSQLQIQKITKNSLEQDWAHHIESMTKIGLQIRTASETTEYDRLKVFFDILASRDRSRYALAATMFQLPLKSPRDELCPVPHGGPDVASDSMPRKKHSPIPTLDARNEFTFRMTIQELYTVKEFQKKIEDVLKESKERFLPLAELKTRRAATCLVSADKKDGLSDGSLRLKRPTKRRLVDRDKKPGADLETLEWFYETAETSMEYSPGALNLCIRDAVSDAKPNSPTYVNGTDGARMRLENDVLSPRKRRLTER</sequence>
<proteinExistence type="predicted"/>
<accession>A0ACC1S0U0</accession>
<evidence type="ECO:0000313" key="2">
    <source>
        <dbReference type="Proteomes" id="UP001148662"/>
    </source>
</evidence>
<reference evidence="1" key="1">
    <citation type="submission" date="2022-07" db="EMBL/GenBank/DDBJ databases">
        <title>Genome Sequence of Phlebia brevispora.</title>
        <authorList>
            <person name="Buettner E."/>
        </authorList>
    </citation>
    <scope>NUCLEOTIDE SEQUENCE</scope>
    <source>
        <strain evidence="1">MPL23</strain>
    </source>
</reference>
<dbReference type="Proteomes" id="UP001148662">
    <property type="component" value="Unassembled WGS sequence"/>
</dbReference>
<organism evidence="1 2">
    <name type="scientific">Phlebia brevispora</name>
    <dbReference type="NCBI Taxonomy" id="194682"/>
    <lineage>
        <taxon>Eukaryota</taxon>
        <taxon>Fungi</taxon>
        <taxon>Dikarya</taxon>
        <taxon>Basidiomycota</taxon>
        <taxon>Agaricomycotina</taxon>
        <taxon>Agaricomycetes</taxon>
        <taxon>Polyporales</taxon>
        <taxon>Meruliaceae</taxon>
        <taxon>Phlebia</taxon>
    </lineage>
</organism>
<evidence type="ECO:0000313" key="1">
    <source>
        <dbReference type="EMBL" id="KAJ3529710.1"/>
    </source>
</evidence>
<protein>
    <submittedName>
        <fullName evidence="1">Uncharacterized protein</fullName>
    </submittedName>
</protein>